<evidence type="ECO:0000256" key="2">
    <source>
        <dbReference type="ARBA" id="ARBA00022741"/>
    </source>
</evidence>
<evidence type="ECO:0000313" key="7">
    <source>
        <dbReference type="EMBL" id="AKS33807.1"/>
    </source>
</evidence>
<protein>
    <recommendedName>
        <fullName evidence="4">Mg-protoporphyrin IX chelatase</fullName>
    </recommendedName>
</protein>
<dbReference type="Gene3D" id="1.10.8.80">
    <property type="entry name" value="Magnesium chelatase subunit I, C-Terminal domain"/>
    <property type="match status" value="1"/>
</dbReference>
<dbReference type="InterPro" id="IPR052989">
    <property type="entry name" value="Mg-chelatase_DI-like"/>
</dbReference>
<dbReference type="InterPro" id="IPR000523">
    <property type="entry name" value="Mg_chelatse_chII-like_cat_dom"/>
</dbReference>
<keyword evidence="2" id="KW-0547">Nucleotide-binding</keyword>
<dbReference type="InterPro" id="IPR027417">
    <property type="entry name" value="P-loop_NTPase"/>
</dbReference>
<dbReference type="STRING" id="134601.AFA91_20100"/>
<accession>A0A0K0X8X4</accession>
<dbReference type="EMBL" id="CP012150">
    <property type="protein sequence ID" value="AKS33807.1"/>
    <property type="molecule type" value="Genomic_DNA"/>
</dbReference>
<feature type="compositionally biased region" description="Low complexity" evidence="5">
    <location>
        <begin position="418"/>
        <end position="436"/>
    </location>
</feature>
<dbReference type="CDD" id="cd00009">
    <property type="entry name" value="AAA"/>
    <property type="match status" value="1"/>
</dbReference>
<dbReference type="CDD" id="cd01451">
    <property type="entry name" value="vWA_Magnesium_chelatase"/>
    <property type="match status" value="1"/>
</dbReference>
<dbReference type="PANTHER" id="PTHR35023">
    <property type="entry name" value="CHELATASE-RELATED"/>
    <property type="match status" value="1"/>
</dbReference>
<dbReference type="InterPro" id="IPR041702">
    <property type="entry name" value="BchD/ChlD_VWA"/>
</dbReference>
<feature type="region of interest" description="Disordered" evidence="5">
    <location>
        <begin position="409"/>
        <end position="437"/>
    </location>
</feature>
<comment type="similarity">
    <text evidence="1">Belongs to the Mg-chelatase subunits D/I family.</text>
</comment>
<evidence type="ECO:0000256" key="3">
    <source>
        <dbReference type="ARBA" id="ARBA00022840"/>
    </source>
</evidence>
<dbReference type="PATRIC" id="fig|134601.6.peg.4160"/>
<gene>
    <name evidence="7" type="ORF">AFA91_20100</name>
</gene>
<proteinExistence type="inferred from homology"/>
<dbReference type="KEGG" id="mgo:AFA91_20100"/>
<keyword evidence="3" id="KW-0067">ATP-binding</keyword>
<dbReference type="SMART" id="SM00327">
    <property type="entry name" value="VWA"/>
    <property type="match status" value="1"/>
</dbReference>
<dbReference type="PROSITE" id="PS50234">
    <property type="entry name" value="VWFA"/>
    <property type="match status" value="1"/>
</dbReference>
<feature type="domain" description="VWFA" evidence="6">
    <location>
        <begin position="479"/>
        <end position="615"/>
    </location>
</feature>
<evidence type="ECO:0000259" key="6">
    <source>
        <dbReference type="PROSITE" id="PS50234"/>
    </source>
</evidence>
<name>A0A0K0X8X4_MYCGD</name>
<evidence type="ECO:0000313" key="8">
    <source>
        <dbReference type="Proteomes" id="UP000062255"/>
    </source>
</evidence>
<dbReference type="Gene3D" id="3.40.50.410">
    <property type="entry name" value="von Willebrand factor, type A domain"/>
    <property type="match status" value="1"/>
</dbReference>
<dbReference type="Pfam" id="PF01078">
    <property type="entry name" value="Mg_chelatase"/>
    <property type="match status" value="1"/>
</dbReference>
<dbReference type="PANTHER" id="PTHR35023:SF1">
    <property type="entry name" value="MG-PROTOPORPHYRIN IX CHELATASE"/>
    <property type="match status" value="1"/>
</dbReference>
<dbReference type="Pfam" id="PF13519">
    <property type="entry name" value="VWA_2"/>
    <property type="match status" value="1"/>
</dbReference>
<feature type="region of interest" description="Disordered" evidence="5">
    <location>
        <begin position="320"/>
        <end position="391"/>
    </location>
</feature>
<dbReference type="InterPro" id="IPR041628">
    <property type="entry name" value="ChlI/MoxR_AAA_lid"/>
</dbReference>
<dbReference type="Gene3D" id="3.40.50.300">
    <property type="entry name" value="P-loop containing nucleotide triphosphate hydrolases"/>
    <property type="match status" value="1"/>
</dbReference>
<dbReference type="InterPro" id="IPR002035">
    <property type="entry name" value="VWF_A"/>
</dbReference>
<dbReference type="AlphaFoldDB" id="A0A0K0X8X4"/>
<reference evidence="7 8" key="1">
    <citation type="submission" date="2015-07" db="EMBL/GenBank/DDBJ databases">
        <title>Complete genome sequence of Mycobacterium goodii X7B, a facultative thermophilic biodesulfurizing bacterium.</title>
        <authorList>
            <person name="Yu B."/>
            <person name="Li F."/>
            <person name="Xu P."/>
        </authorList>
    </citation>
    <scope>NUCLEOTIDE SEQUENCE [LARGE SCALE GENOMIC DNA]</scope>
    <source>
        <strain evidence="7 8">X7B</strain>
    </source>
</reference>
<evidence type="ECO:0000256" key="5">
    <source>
        <dbReference type="SAM" id="MobiDB-lite"/>
    </source>
</evidence>
<dbReference type="SUPFAM" id="SSF53300">
    <property type="entry name" value="vWA-like"/>
    <property type="match status" value="1"/>
</dbReference>
<dbReference type="RefSeq" id="WP_049746254.1">
    <property type="nucleotide sequence ID" value="NZ_CP012150.1"/>
</dbReference>
<dbReference type="GO" id="GO:0005524">
    <property type="term" value="F:ATP binding"/>
    <property type="evidence" value="ECO:0007669"/>
    <property type="project" value="UniProtKB-KW"/>
</dbReference>
<dbReference type="Proteomes" id="UP000062255">
    <property type="component" value="Chromosome"/>
</dbReference>
<sequence>MHQYPFPAVVGADPEAPDGLDDMALALVLSAISPAIGGVLIRGEKGTAKSTLVRALARILPPIQVIAGDRFSSDPHDPQIVSPDGPFGPDPDIETRPVRLVELPVGATEDRVAGSLHLERVLSDGRVEFEPGLLARAHRGILYVDEVNLLHDHIVDLLLDAAAMGRLTVERDNLSVTHAAKLVLIGTMNPEEGELRPQLLDRFGLTVEVTAPQDPAVRAEVVRRRLAFDADPVSFLRQYADAEDLLRNRIQNAQSRFPQVVLDKETLMTIAEVCSAFGVDGMRADIVTARTAAAHAAWQGRERITTGDLRVAARLALPHRRRRNPFDSPGLDQGTLDELLPPEKPSPDDEPDPQGPQGNPEPHDAPAAPSPSEGTTSGSVEPPQRHGEQIGAGMPYATRLFTVAGVGDGLAGRRSRARTSTGRRTGATPTASAGTGLHLVDTVRAAAPHQHTRGREAGRLVLKAEDLRRAVREGREANLVLFVVDTSGSMAARERMQQVKTAILSLLLDAYRRRDCVGLVTFRGAAAELALPPTRSVEVAAKRLSELRVGGRTPLAEGLLEAGEVVRREHLRDSTRRPLLIVLTDGRATAGPDALHRSRRAATYLRQRRIPAIVIDCESGPMRMGLAGVLADFLEAEHIWLSHVSSQALTHIVRDATRGAA</sequence>
<dbReference type="SMART" id="SM00382">
    <property type="entry name" value="AAA"/>
    <property type="match status" value="1"/>
</dbReference>
<dbReference type="InterPro" id="IPR003593">
    <property type="entry name" value="AAA+_ATPase"/>
</dbReference>
<organism evidence="7 8">
    <name type="scientific">Mycolicibacterium goodii</name>
    <name type="common">Mycobacterium goodii</name>
    <dbReference type="NCBI Taxonomy" id="134601"/>
    <lineage>
        <taxon>Bacteria</taxon>
        <taxon>Bacillati</taxon>
        <taxon>Actinomycetota</taxon>
        <taxon>Actinomycetes</taxon>
        <taxon>Mycobacteriales</taxon>
        <taxon>Mycobacteriaceae</taxon>
        <taxon>Mycolicibacterium</taxon>
    </lineage>
</organism>
<dbReference type="Pfam" id="PF17863">
    <property type="entry name" value="AAA_lid_2"/>
    <property type="match status" value="1"/>
</dbReference>
<dbReference type="SUPFAM" id="SSF52540">
    <property type="entry name" value="P-loop containing nucleoside triphosphate hydrolases"/>
    <property type="match status" value="1"/>
</dbReference>
<evidence type="ECO:0000256" key="4">
    <source>
        <dbReference type="ARBA" id="ARBA00030759"/>
    </source>
</evidence>
<evidence type="ECO:0000256" key="1">
    <source>
        <dbReference type="ARBA" id="ARBA00005799"/>
    </source>
</evidence>
<dbReference type="InterPro" id="IPR036465">
    <property type="entry name" value="vWFA_dom_sf"/>
</dbReference>